<dbReference type="AlphaFoldDB" id="A0A2G9RW51"/>
<evidence type="ECO:0000313" key="1">
    <source>
        <dbReference type="EMBL" id="PIO32054.1"/>
    </source>
</evidence>
<protein>
    <submittedName>
        <fullName evidence="1">Uncharacterized protein</fullName>
    </submittedName>
</protein>
<proteinExistence type="predicted"/>
<dbReference type="EMBL" id="KV930402">
    <property type="protein sequence ID" value="PIO32054.1"/>
    <property type="molecule type" value="Genomic_DNA"/>
</dbReference>
<name>A0A2G9RW51_AQUCT</name>
<reference evidence="1" key="1">
    <citation type="submission" date="2017-08" db="EMBL/GenBank/DDBJ databases">
        <title>Assembly of the North American Bullfrog Genome.</title>
        <authorList>
            <person name="Warren R.L."/>
            <person name="Vandervalk B.P."/>
            <person name="Kucuk E."/>
            <person name="Birol I."/>
            <person name="Helbing C."/>
            <person name="Pandoh P."/>
            <person name="Behsaz B."/>
            <person name="Mohamadi H."/>
            <person name="Chu J."/>
            <person name="Jackman S."/>
            <person name="Hammond S.A."/>
            <person name="Veldhoen N."/>
            <person name="Kirk H."/>
            <person name="Zhao Y."/>
            <person name="Coope R."/>
            <person name="Pleasance S."/>
            <person name="Moore R."/>
            <person name="Holt R."/>
        </authorList>
    </citation>
    <scope>NUCLEOTIDE SEQUENCE</scope>
    <source>
        <strain evidence="1">Bruno</strain>
        <tissue evidence="1">Liver</tissue>
    </source>
</reference>
<gene>
    <name evidence="1" type="ORF">AB205_0059800</name>
</gene>
<accession>A0A2G9RW51</accession>
<organism evidence="1">
    <name type="scientific">Aquarana catesbeiana</name>
    <name type="common">American bullfrog</name>
    <name type="synonym">Rana catesbeiana</name>
    <dbReference type="NCBI Taxonomy" id="8400"/>
    <lineage>
        <taxon>Eukaryota</taxon>
        <taxon>Metazoa</taxon>
        <taxon>Chordata</taxon>
        <taxon>Craniata</taxon>
        <taxon>Vertebrata</taxon>
        <taxon>Euteleostomi</taxon>
        <taxon>Amphibia</taxon>
        <taxon>Batrachia</taxon>
        <taxon>Anura</taxon>
        <taxon>Neobatrachia</taxon>
        <taxon>Ranoidea</taxon>
        <taxon>Ranidae</taxon>
        <taxon>Aquarana</taxon>
    </lineage>
</organism>
<sequence>YPYPENEQHLLFAKEGPRHVHLDGDPDQHRNFRVITMTYFWVRRRNHTLLIAAANI</sequence>
<feature type="non-terminal residue" evidence="1">
    <location>
        <position position="1"/>
    </location>
</feature>